<dbReference type="RefSeq" id="XP_003292787.1">
    <property type="nucleotide sequence ID" value="XM_003292739.1"/>
</dbReference>
<dbReference type="eggNOG" id="ENOG502RH7Q">
    <property type="taxonomic scope" value="Eukaryota"/>
</dbReference>
<dbReference type="KEGG" id="dpp:DICPUDRAFT_41082"/>
<dbReference type="OrthoDB" id="19985at2759"/>
<evidence type="ECO:0000313" key="1">
    <source>
        <dbReference type="EMBL" id="EGC30689.1"/>
    </source>
</evidence>
<accession>F0ZZD8</accession>
<gene>
    <name evidence="1" type="ORF">DICPUDRAFT_41082</name>
</gene>
<reference evidence="2" key="1">
    <citation type="journal article" date="2011" name="Genome Biol.">
        <title>Comparative genomics of the social amoebae Dictyostelium discoideum and Dictyostelium purpureum.</title>
        <authorList>
            <consortium name="US DOE Joint Genome Institute (JGI-PGF)"/>
            <person name="Sucgang R."/>
            <person name="Kuo A."/>
            <person name="Tian X."/>
            <person name="Salerno W."/>
            <person name="Parikh A."/>
            <person name="Feasley C.L."/>
            <person name="Dalin E."/>
            <person name="Tu H."/>
            <person name="Huang E."/>
            <person name="Barry K."/>
            <person name="Lindquist E."/>
            <person name="Shapiro H."/>
            <person name="Bruce D."/>
            <person name="Schmutz J."/>
            <person name="Salamov A."/>
            <person name="Fey P."/>
            <person name="Gaudet P."/>
            <person name="Anjard C."/>
            <person name="Babu M.M."/>
            <person name="Basu S."/>
            <person name="Bushmanova Y."/>
            <person name="van der Wel H."/>
            <person name="Katoh-Kurasawa M."/>
            <person name="Dinh C."/>
            <person name="Coutinho P.M."/>
            <person name="Saito T."/>
            <person name="Elias M."/>
            <person name="Schaap P."/>
            <person name="Kay R.R."/>
            <person name="Henrissat B."/>
            <person name="Eichinger L."/>
            <person name="Rivero F."/>
            <person name="Putnam N.H."/>
            <person name="West C.M."/>
            <person name="Loomis W.F."/>
            <person name="Chisholm R.L."/>
            <person name="Shaulsky G."/>
            <person name="Strassmann J.E."/>
            <person name="Queller D.C."/>
            <person name="Kuspa A."/>
            <person name="Grigoriev I.V."/>
        </authorList>
    </citation>
    <scope>NUCLEOTIDE SEQUENCE [LARGE SCALE GENOMIC DNA]</scope>
    <source>
        <strain evidence="2">QSDP1</strain>
    </source>
</reference>
<protein>
    <submittedName>
        <fullName evidence="1">Uncharacterized protein</fullName>
    </submittedName>
</protein>
<dbReference type="GeneID" id="10508891"/>
<dbReference type="FunCoup" id="F0ZZD8">
    <property type="interactions" value="743"/>
</dbReference>
<dbReference type="VEuPathDB" id="AmoebaDB:DICPUDRAFT_41082"/>
<keyword evidence="2" id="KW-1185">Reference proteome</keyword>
<dbReference type="AlphaFoldDB" id="F0ZZD8"/>
<dbReference type="Gene3D" id="1.25.40.10">
    <property type="entry name" value="Tetratricopeptide repeat domain"/>
    <property type="match status" value="1"/>
</dbReference>
<dbReference type="Proteomes" id="UP000001064">
    <property type="component" value="Unassembled WGS sequence"/>
</dbReference>
<dbReference type="InParanoid" id="F0ZZD8"/>
<proteinExistence type="predicted"/>
<dbReference type="EMBL" id="GL871308">
    <property type="protein sequence ID" value="EGC30689.1"/>
    <property type="molecule type" value="Genomic_DNA"/>
</dbReference>
<name>F0ZZD8_DICPU</name>
<dbReference type="InterPro" id="IPR011990">
    <property type="entry name" value="TPR-like_helical_dom_sf"/>
</dbReference>
<evidence type="ECO:0000313" key="2">
    <source>
        <dbReference type="Proteomes" id="UP000001064"/>
    </source>
</evidence>
<organism evidence="1 2">
    <name type="scientific">Dictyostelium purpureum</name>
    <name type="common">Slime mold</name>
    <dbReference type="NCBI Taxonomy" id="5786"/>
    <lineage>
        <taxon>Eukaryota</taxon>
        <taxon>Amoebozoa</taxon>
        <taxon>Evosea</taxon>
        <taxon>Eumycetozoa</taxon>
        <taxon>Dictyostelia</taxon>
        <taxon>Dictyosteliales</taxon>
        <taxon>Dictyosteliaceae</taxon>
        <taxon>Dictyostelium</taxon>
    </lineage>
</organism>
<sequence length="211" mass="25487">MEEDEFGLSNISLIEDEVKEKVNVIPIVDYTPKIDEKLWFMNKGQKIDNNNNNNNNKKKKNDKIKKNSIKNCQFRIDHYYYNKKYIECIEELNFLKTLVKLKKKQDYNDDIIDVEIRCNFKLNNYDNVISLIKNVETTLASKNIPQFKDQNLLHLLAQSYHFKELFNESIKEYHRLLTVNRRIWEWWFNISLAYLKKPLNIFTKENLKISL</sequence>